<dbReference type="AlphaFoldDB" id="A0A4Z0W2T2"/>
<dbReference type="PANTHER" id="PTHR45228">
    <property type="entry name" value="CYCLIC DI-GMP PHOSPHODIESTERASE TM_0186-RELATED"/>
    <property type="match status" value="1"/>
</dbReference>
<dbReference type="CDD" id="cd00077">
    <property type="entry name" value="HDc"/>
    <property type="match status" value="1"/>
</dbReference>
<dbReference type="OrthoDB" id="49429at2"/>
<evidence type="ECO:0000259" key="2">
    <source>
        <dbReference type="PROSITE" id="PS51832"/>
    </source>
</evidence>
<reference evidence="3 4" key="1">
    <citation type="submission" date="2019-04" db="EMBL/GenBank/DDBJ databases">
        <title>Draft genome sequence data and analysis of a Fermenting Bacterium, Geotoga petraea strain HO-Geo1, isolated from heavy-oil petroleum reservoir in Russia.</title>
        <authorList>
            <person name="Grouzdev D.S."/>
            <person name="Semenova E.M."/>
            <person name="Sokolova D.S."/>
            <person name="Tourova T.P."/>
            <person name="Poltaraus A.B."/>
            <person name="Nazina T.N."/>
        </authorList>
    </citation>
    <scope>NUCLEOTIDE SEQUENCE [LARGE SCALE GENOMIC DNA]</scope>
    <source>
        <strain evidence="3 4">HO-Geo1</strain>
    </source>
</reference>
<protein>
    <submittedName>
        <fullName evidence="3">HD domain-containing protein</fullName>
    </submittedName>
</protein>
<dbReference type="Pfam" id="PF13487">
    <property type="entry name" value="HD_5"/>
    <property type="match status" value="1"/>
</dbReference>
<evidence type="ECO:0000256" key="1">
    <source>
        <dbReference type="SAM" id="Phobius"/>
    </source>
</evidence>
<dbReference type="InterPro" id="IPR037522">
    <property type="entry name" value="HD_GYP_dom"/>
</dbReference>
<keyword evidence="1" id="KW-1133">Transmembrane helix</keyword>
<evidence type="ECO:0000313" key="3">
    <source>
        <dbReference type="EMBL" id="TGG88343.1"/>
    </source>
</evidence>
<dbReference type="InterPro" id="IPR003607">
    <property type="entry name" value="HD/PDEase_dom"/>
</dbReference>
<keyword evidence="1" id="KW-0472">Membrane</keyword>
<comment type="caution">
    <text evidence="3">The sequence shown here is derived from an EMBL/GenBank/DDBJ whole genome shotgun (WGS) entry which is preliminary data.</text>
</comment>
<evidence type="ECO:0000313" key="4">
    <source>
        <dbReference type="Proteomes" id="UP000297288"/>
    </source>
</evidence>
<dbReference type="EMBL" id="SRME01000002">
    <property type="protein sequence ID" value="TGG88343.1"/>
    <property type="molecule type" value="Genomic_DNA"/>
</dbReference>
<dbReference type="InterPro" id="IPR052020">
    <property type="entry name" value="Cyclic_di-GMP/3'3'-cGAMP_PDE"/>
</dbReference>
<feature type="transmembrane region" description="Helical" evidence="1">
    <location>
        <begin position="5"/>
        <end position="25"/>
    </location>
</feature>
<dbReference type="Gene3D" id="1.10.3210.10">
    <property type="entry name" value="Hypothetical protein af1432"/>
    <property type="match status" value="1"/>
</dbReference>
<feature type="domain" description="HD-GYP" evidence="2">
    <location>
        <begin position="147"/>
        <end position="342"/>
    </location>
</feature>
<proteinExistence type="predicted"/>
<organism evidence="3 4">
    <name type="scientific">Geotoga petraea</name>
    <dbReference type="NCBI Taxonomy" id="28234"/>
    <lineage>
        <taxon>Bacteria</taxon>
        <taxon>Thermotogati</taxon>
        <taxon>Thermotogota</taxon>
        <taxon>Thermotogae</taxon>
        <taxon>Petrotogales</taxon>
        <taxon>Petrotogaceae</taxon>
        <taxon>Geotoga</taxon>
    </lineage>
</organism>
<dbReference type="PANTHER" id="PTHR45228:SF8">
    <property type="entry name" value="TWO-COMPONENT RESPONSE REGULATOR-RELATED"/>
    <property type="match status" value="1"/>
</dbReference>
<dbReference type="PROSITE" id="PS51832">
    <property type="entry name" value="HD_GYP"/>
    <property type="match status" value="1"/>
</dbReference>
<accession>A0A4Z0W2T2</accession>
<dbReference type="SUPFAM" id="SSF109604">
    <property type="entry name" value="HD-domain/PDEase-like"/>
    <property type="match status" value="1"/>
</dbReference>
<keyword evidence="1" id="KW-0812">Transmembrane</keyword>
<feature type="transmembrane region" description="Helical" evidence="1">
    <location>
        <begin position="31"/>
        <end position="49"/>
    </location>
</feature>
<sequence length="342" mass="40154">MGVFFVSNILFINLLFSFLIGLLLYMPISRLYIILILILFIFFNIYLMMKKSTKEKLFKNIKTQDTIKHLKELIKNETKCEEVNISKGDERLDEFEKINLNSEYNIYIKNKKSSFDPDIKNYVNYILDLYSNYENKISSENAMRREVKLSKIQFVSKLRILADKFDSGKSGHTRRIGNLSKQLALDIGFNEKYSYEIGLYSPLHDIGKVLVSSNILNKPGKLNREEYEIIKKHVLYGAEILQGVDWLKIAWEIALYHHERYGGGGYPFSLIGDKIPVSARIVSIIDVYDSIRGKKVYKETVSHDEALEKMIQMQNHYKYFDPDFFDNFLKNNEKYDIIFDKN</sequence>
<gene>
    <name evidence="3" type="ORF">E4650_04690</name>
</gene>
<name>A0A4Z0W2T2_9BACT</name>
<dbReference type="Proteomes" id="UP000297288">
    <property type="component" value="Unassembled WGS sequence"/>
</dbReference>